<reference evidence="2" key="1">
    <citation type="submission" date="2014-12" db="EMBL/GenBank/DDBJ databases">
        <authorList>
            <person name="Jaenicke S."/>
        </authorList>
    </citation>
    <scope>NUCLEOTIDE SEQUENCE [LARGE SCALE GENOMIC DNA]</scope>
    <source>
        <strain evidence="2">CBS1600</strain>
    </source>
</reference>
<evidence type="ECO:0000313" key="5">
    <source>
        <dbReference type="Proteomes" id="UP000094389"/>
    </source>
</evidence>
<keyword evidence="1" id="KW-0812">Transmembrane</keyword>
<protein>
    <submittedName>
        <fullName evidence="2">Uncharacterized protein</fullName>
    </submittedName>
</protein>
<evidence type="ECO:0000313" key="4">
    <source>
        <dbReference type="Proteomes" id="UP000038830"/>
    </source>
</evidence>
<evidence type="ECO:0000313" key="3">
    <source>
        <dbReference type="EMBL" id="ODV72944.1"/>
    </source>
</evidence>
<dbReference type="InterPro" id="IPR037504">
    <property type="entry name" value="PSI_induc_2"/>
</dbReference>
<sequence>MLIPTSTSDLCPSKILQRRAESSEVSTLDSFRNWDTCMDNKTCKIVAIVGIILAVIMVFWLLSGIIRCCCCGVKGLFGALCCCIMCCNQARERDRIEEKPLRQSAYDNPHMYPKQVVYDNGYQWENNGGYRHYNQQATQMNYSQGTVDGGRHY</sequence>
<dbReference type="GO" id="GO:0005886">
    <property type="term" value="C:plasma membrane"/>
    <property type="evidence" value="ECO:0007669"/>
    <property type="project" value="TreeGrafter"/>
</dbReference>
<dbReference type="EMBL" id="CDQK01000001">
    <property type="protein sequence ID" value="CEP20394.1"/>
    <property type="molecule type" value="Genomic_DNA"/>
</dbReference>
<gene>
    <name evidence="2" type="ORF">BN1211_0237</name>
    <name evidence="3" type="ORF">CYBJADRAFT_168025</name>
</gene>
<evidence type="ECO:0000256" key="1">
    <source>
        <dbReference type="SAM" id="Phobius"/>
    </source>
</evidence>
<accession>A0A1E4S0C5</accession>
<dbReference type="STRING" id="983966.A0A0H5CAC3"/>
<dbReference type="EMBL" id="KV453932">
    <property type="protein sequence ID" value="ODV72944.1"/>
    <property type="molecule type" value="Genomic_DNA"/>
</dbReference>
<dbReference type="OMA" id="AFSACCA"/>
<dbReference type="PANTHER" id="PTHR40018">
    <property type="entry name" value="[PSI+] INDUCTION PROTEIN 2"/>
    <property type="match status" value="1"/>
</dbReference>
<dbReference type="OrthoDB" id="3980401at2759"/>
<reference evidence="4" key="2">
    <citation type="journal article" date="2015" name="J. Biotechnol.">
        <title>The structure of the Cyberlindnera jadinii genome and its relation to Candida utilis analyzed by the occurrence of single nucleotide polymorphisms.</title>
        <authorList>
            <person name="Rupp O."/>
            <person name="Brinkrolf K."/>
            <person name="Buerth C."/>
            <person name="Kunigo M."/>
            <person name="Schneider J."/>
            <person name="Jaenicke S."/>
            <person name="Goesmann A."/>
            <person name="Puehler A."/>
            <person name="Jaeger K.-E."/>
            <person name="Ernst J.F."/>
        </authorList>
    </citation>
    <scope>NUCLEOTIDE SEQUENCE [LARGE SCALE GENOMIC DNA]</scope>
    <source>
        <strain evidence="4">ATCC 18201 / CBS 1600 / BCRC 20928 / JCM 3617 / NBRC 0987 / NRRL Y-1542</strain>
    </source>
</reference>
<keyword evidence="1" id="KW-0472">Membrane</keyword>
<proteinExistence type="predicted"/>
<reference evidence="3 5" key="3">
    <citation type="journal article" date="2016" name="Proc. Natl. Acad. Sci. U.S.A.">
        <title>Comparative genomics of biotechnologically important yeasts.</title>
        <authorList>
            <person name="Riley R."/>
            <person name="Haridas S."/>
            <person name="Wolfe K.H."/>
            <person name="Lopes M.R."/>
            <person name="Hittinger C.T."/>
            <person name="Goeker M."/>
            <person name="Salamov A.A."/>
            <person name="Wisecaver J.H."/>
            <person name="Long T.M."/>
            <person name="Calvey C.H."/>
            <person name="Aerts A.L."/>
            <person name="Barry K.W."/>
            <person name="Choi C."/>
            <person name="Clum A."/>
            <person name="Coughlan A.Y."/>
            <person name="Deshpande S."/>
            <person name="Douglass A.P."/>
            <person name="Hanson S.J."/>
            <person name="Klenk H.-P."/>
            <person name="LaButti K.M."/>
            <person name="Lapidus A."/>
            <person name="Lindquist E.A."/>
            <person name="Lipzen A.M."/>
            <person name="Meier-Kolthoff J.P."/>
            <person name="Ohm R.A."/>
            <person name="Otillar R.P."/>
            <person name="Pangilinan J.L."/>
            <person name="Peng Y."/>
            <person name="Rokas A."/>
            <person name="Rosa C.A."/>
            <person name="Scheuner C."/>
            <person name="Sibirny A.A."/>
            <person name="Slot J.C."/>
            <person name="Stielow J.B."/>
            <person name="Sun H."/>
            <person name="Kurtzman C.P."/>
            <person name="Blackwell M."/>
            <person name="Grigoriev I.V."/>
            <person name="Jeffries T.W."/>
        </authorList>
    </citation>
    <scope>NUCLEOTIDE SEQUENCE [LARGE SCALE GENOMIC DNA]</scope>
    <source>
        <strain evidence="5">ATCC 18201 / CBS 1600 / BCRC 20928 / JCM 3617 / NBRC 0987 / NRRL Y-1542</strain>
        <strain evidence="3">NRRL Y-1542</strain>
    </source>
</reference>
<evidence type="ECO:0000313" key="2">
    <source>
        <dbReference type="EMBL" id="CEP20394.1"/>
    </source>
</evidence>
<feature type="transmembrane region" description="Helical" evidence="1">
    <location>
        <begin position="45"/>
        <end position="66"/>
    </location>
</feature>
<organism evidence="2 4">
    <name type="scientific">Cyberlindnera jadinii (strain ATCC 18201 / CBS 1600 / BCRC 20928 / JCM 3617 / NBRC 0987 / NRRL Y-1542)</name>
    <name type="common">Torula yeast</name>
    <name type="synonym">Candida utilis</name>
    <dbReference type="NCBI Taxonomy" id="983966"/>
    <lineage>
        <taxon>Eukaryota</taxon>
        <taxon>Fungi</taxon>
        <taxon>Dikarya</taxon>
        <taxon>Ascomycota</taxon>
        <taxon>Saccharomycotina</taxon>
        <taxon>Saccharomycetes</taxon>
        <taxon>Phaffomycetales</taxon>
        <taxon>Phaffomycetaceae</taxon>
        <taxon>Cyberlindnera</taxon>
    </lineage>
</organism>
<keyword evidence="1" id="KW-1133">Transmembrane helix</keyword>
<dbReference type="PANTHER" id="PTHR40018:SF1">
    <property type="entry name" value="[PSI+] INDUCTION PROTEIN 2"/>
    <property type="match status" value="1"/>
</dbReference>
<dbReference type="Proteomes" id="UP000094389">
    <property type="component" value="Unassembled WGS sequence"/>
</dbReference>
<accession>A0A0H5CAC3</accession>
<keyword evidence="5" id="KW-1185">Reference proteome</keyword>
<name>A0A0H5CAC3_CYBJN</name>
<dbReference type="AlphaFoldDB" id="A0A0H5CAC3"/>
<dbReference type="GO" id="GO:0005935">
    <property type="term" value="C:cellular bud neck"/>
    <property type="evidence" value="ECO:0007669"/>
    <property type="project" value="TreeGrafter"/>
</dbReference>
<dbReference type="Proteomes" id="UP000038830">
    <property type="component" value="Unassembled WGS sequence"/>
</dbReference>